<organism evidence="2 3">
    <name type="scientific">[Myrmecia] bisecta</name>
    <dbReference type="NCBI Taxonomy" id="41462"/>
    <lineage>
        <taxon>Eukaryota</taxon>
        <taxon>Viridiplantae</taxon>
        <taxon>Chlorophyta</taxon>
        <taxon>core chlorophytes</taxon>
        <taxon>Trebouxiophyceae</taxon>
        <taxon>Trebouxiales</taxon>
        <taxon>Trebouxiaceae</taxon>
        <taxon>Myrmecia</taxon>
    </lineage>
</organism>
<accession>A0AAW1P7T9</accession>
<dbReference type="Proteomes" id="UP001489004">
    <property type="component" value="Unassembled WGS sequence"/>
</dbReference>
<evidence type="ECO:0000313" key="3">
    <source>
        <dbReference type="Proteomes" id="UP001489004"/>
    </source>
</evidence>
<gene>
    <name evidence="2" type="ORF">WJX72_006023</name>
</gene>
<dbReference type="PROSITE" id="PS51143">
    <property type="entry name" value="MT_A70"/>
    <property type="match status" value="1"/>
</dbReference>
<comment type="caution">
    <text evidence="2">The sequence shown here is derived from an EMBL/GenBank/DDBJ whole genome shotgun (WGS) entry which is preliminary data.</text>
</comment>
<sequence length="440" mass="48905">MAEEGRPKRRCARSKSSALPSAVHYVGYVEDDETPESIMRKFEEMETVRAAGSSRAPLGAGEQAPEVDGAGTVAMTDAQLVEVFKQTSMFNVKSVLANNEVLLGGGDCAEDANERALSDYETDDEDNWDALRGFWSDEDDQDHAEHWKRSRRLRKGLKLPRHRGAAGQAKPSRHNVVTHYNAFTQALIRRKVRAVDKDAINQVRVPNPPLPLSWGHSVQQFVPLDTCSYGSAADSTDENQSLNVEQQQSLYLERSDVCAADLTGLRREFQGILINPGWEANGADAAVVARLAALPIPKLCPAGFIFIYAEKEHIMPLMQQMYRWGYNYVENLTWVYMAANNTVLTLASSYAGRSHLTLFIFRREGEGKDIELRHQRNPDVTFDCIRASTGQPKGVPEETFVAIETLLPTGQGRFLELWAPKGAQRTGWAHVVQIKSAAGC</sequence>
<evidence type="ECO:0000256" key="1">
    <source>
        <dbReference type="PROSITE-ProRule" id="PRU00489"/>
    </source>
</evidence>
<protein>
    <submittedName>
        <fullName evidence="2">Uncharacterized protein</fullName>
    </submittedName>
</protein>
<dbReference type="Pfam" id="PF05063">
    <property type="entry name" value="MT-A70"/>
    <property type="match status" value="1"/>
</dbReference>
<reference evidence="2 3" key="1">
    <citation type="journal article" date="2024" name="Nat. Commun.">
        <title>Phylogenomics reveals the evolutionary origins of lichenization in chlorophyte algae.</title>
        <authorList>
            <person name="Puginier C."/>
            <person name="Libourel C."/>
            <person name="Otte J."/>
            <person name="Skaloud P."/>
            <person name="Haon M."/>
            <person name="Grisel S."/>
            <person name="Petersen M."/>
            <person name="Berrin J.G."/>
            <person name="Delaux P.M."/>
            <person name="Dal Grande F."/>
            <person name="Keller J."/>
        </authorList>
    </citation>
    <scope>NUCLEOTIDE SEQUENCE [LARGE SCALE GENOMIC DNA]</scope>
    <source>
        <strain evidence="2 3">SAG 2043</strain>
    </source>
</reference>
<evidence type="ECO:0000313" key="2">
    <source>
        <dbReference type="EMBL" id="KAK9804305.1"/>
    </source>
</evidence>
<comment type="similarity">
    <text evidence="1">Belongs to the MT-A70-like family.</text>
</comment>
<keyword evidence="3" id="KW-1185">Reference proteome</keyword>
<proteinExistence type="inferred from homology"/>
<name>A0AAW1P7T9_9CHLO</name>
<dbReference type="AlphaFoldDB" id="A0AAW1P7T9"/>
<dbReference type="InterPro" id="IPR007757">
    <property type="entry name" value="MT-A70-like"/>
</dbReference>
<dbReference type="EMBL" id="JALJOR010000018">
    <property type="protein sequence ID" value="KAK9804305.1"/>
    <property type="molecule type" value="Genomic_DNA"/>
</dbReference>